<gene>
    <name evidence="7" type="ORF">SAMN04487884_11426</name>
</gene>
<organism evidence="7 8">
    <name type="scientific">Butyrivibrio fibrisolvens</name>
    <dbReference type="NCBI Taxonomy" id="831"/>
    <lineage>
        <taxon>Bacteria</taxon>
        <taxon>Bacillati</taxon>
        <taxon>Bacillota</taxon>
        <taxon>Clostridia</taxon>
        <taxon>Lachnospirales</taxon>
        <taxon>Lachnospiraceae</taxon>
        <taxon>Butyrivibrio</taxon>
    </lineage>
</organism>
<dbReference type="InterPro" id="IPR051310">
    <property type="entry name" value="MCP_chemotaxis"/>
</dbReference>
<dbReference type="AlphaFoldDB" id="A0A1H9T914"/>
<evidence type="ECO:0000313" key="8">
    <source>
        <dbReference type="Proteomes" id="UP000182584"/>
    </source>
</evidence>
<keyword evidence="4" id="KW-1133">Transmembrane helix</keyword>
<dbReference type="PANTHER" id="PTHR43531">
    <property type="entry name" value="PROTEIN ICFG"/>
    <property type="match status" value="1"/>
</dbReference>
<proteinExistence type="inferred from homology"/>
<reference evidence="7 8" key="1">
    <citation type="submission" date="2016-10" db="EMBL/GenBank/DDBJ databases">
        <authorList>
            <person name="de Groot N.N."/>
        </authorList>
    </citation>
    <scope>NUCLEOTIDE SEQUENCE [LARGE SCALE GENOMIC DNA]</scope>
    <source>
        <strain evidence="7 8">AR40</strain>
    </source>
</reference>
<dbReference type="Pfam" id="PF00015">
    <property type="entry name" value="MCPsignal"/>
    <property type="match status" value="1"/>
</dbReference>
<feature type="transmembrane region" description="Helical" evidence="4">
    <location>
        <begin position="192"/>
        <end position="214"/>
    </location>
</feature>
<protein>
    <submittedName>
        <fullName evidence="7">Methyl-accepting chemotaxis protein</fullName>
    </submittedName>
</protein>
<dbReference type="eggNOG" id="COG5000">
    <property type="taxonomic scope" value="Bacteria"/>
</dbReference>
<evidence type="ECO:0000256" key="3">
    <source>
        <dbReference type="PROSITE-ProRule" id="PRU00284"/>
    </source>
</evidence>
<keyword evidence="4" id="KW-0812">Transmembrane</keyword>
<evidence type="ECO:0000259" key="6">
    <source>
        <dbReference type="PROSITE" id="PS50885"/>
    </source>
</evidence>
<keyword evidence="3" id="KW-0807">Transducer</keyword>
<dbReference type="GO" id="GO:0007165">
    <property type="term" value="P:signal transduction"/>
    <property type="evidence" value="ECO:0007669"/>
    <property type="project" value="UniProtKB-KW"/>
</dbReference>
<accession>A0A1H9T914</accession>
<name>A0A1H9T914_BUTFI</name>
<keyword evidence="4" id="KW-0472">Membrane</keyword>
<evidence type="ECO:0000256" key="1">
    <source>
        <dbReference type="ARBA" id="ARBA00022500"/>
    </source>
</evidence>
<dbReference type="SMART" id="SM00283">
    <property type="entry name" value="MA"/>
    <property type="match status" value="1"/>
</dbReference>
<feature type="domain" description="HAMP" evidence="6">
    <location>
        <begin position="222"/>
        <end position="274"/>
    </location>
</feature>
<dbReference type="Gene3D" id="1.10.287.950">
    <property type="entry name" value="Methyl-accepting chemotaxis protein"/>
    <property type="match status" value="1"/>
</dbReference>
<evidence type="ECO:0000256" key="2">
    <source>
        <dbReference type="ARBA" id="ARBA00029447"/>
    </source>
</evidence>
<dbReference type="InterPro" id="IPR004089">
    <property type="entry name" value="MCPsignal_dom"/>
</dbReference>
<dbReference type="GO" id="GO:0005886">
    <property type="term" value="C:plasma membrane"/>
    <property type="evidence" value="ECO:0007669"/>
    <property type="project" value="TreeGrafter"/>
</dbReference>
<evidence type="ECO:0000259" key="5">
    <source>
        <dbReference type="PROSITE" id="PS50111"/>
    </source>
</evidence>
<dbReference type="eggNOG" id="COG0840">
    <property type="taxonomic scope" value="Bacteria"/>
</dbReference>
<dbReference type="CDD" id="cd06225">
    <property type="entry name" value="HAMP"/>
    <property type="match status" value="1"/>
</dbReference>
<evidence type="ECO:0000256" key="4">
    <source>
        <dbReference type="SAM" id="Phobius"/>
    </source>
</evidence>
<dbReference type="InterPro" id="IPR003660">
    <property type="entry name" value="HAMP_dom"/>
</dbReference>
<dbReference type="OrthoDB" id="9814363at2"/>
<comment type="similarity">
    <text evidence="2">Belongs to the methyl-accepting chemotaxis (MCP) protein family.</text>
</comment>
<dbReference type="SMART" id="SM00304">
    <property type="entry name" value="HAMP"/>
    <property type="match status" value="1"/>
</dbReference>
<dbReference type="SUPFAM" id="SSF58104">
    <property type="entry name" value="Methyl-accepting chemotaxis protein (MCP) signaling domain"/>
    <property type="match status" value="1"/>
</dbReference>
<evidence type="ECO:0000313" key="7">
    <source>
        <dbReference type="EMBL" id="SER93626.1"/>
    </source>
</evidence>
<dbReference type="Pfam" id="PF00672">
    <property type="entry name" value="HAMP"/>
    <property type="match status" value="1"/>
</dbReference>
<dbReference type="GO" id="GO:0004888">
    <property type="term" value="F:transmembrane signaling receptor activity"/>
    <property type="evidence" value="ECO:0007669"/>
    <property type="project" value="TreeGrafter"/>
</dbReference>
<dbReference type="PROSITE" id="PS50885">
    <property type="entry name" value="HAMP"/>
    <property type="match status" value="1"/>
</dbReference>
<dbReference type="GO" id="GO:0006935">
    <property type="term" value="P:chemotaxis"/>
    <property type="evidence" value="ECO:0007669"/>
    <property type="project" value="UniProtKB-KW"/>
</dbReference>
<dbReference type="RefSeq" id="WP_074756496.1">
    <property type="nucleotide sequence ID" value="NZ_FOGJ01000014.1"/>
</dbReference>
<dbReference type="PANTHER" id="PTHR43531:SF11">
    <property type="entry name" value="METHYL-ACCEPTING CHEMOTAXIS PROTEIN 3"/>
    <property type="match status" value="1"/>
</dbReference>
<dbReference type="PROSITE" id="PS50111">
    <property type="entry name" value="CHEMOTAXIS_TRANSDUC_2"/>
    <property type="match status" value="1"/>
</dbReference>
<feature type="transmembrane region" description="Helical" evidence="4">
    <location>
        <begin position="34"/>
        <end position="56"/>
    </location>
</feature>
<keyword evidence="1" id="KW-0145">Chemotaxis</keyword>
<feature type="domain" description="Methyl-accepting transducer" evidence="5">
    <location>
        <begin position="326"/>
        <end position="555"/>
    </location>
</feature>
<sequence length="573" mass="61787">MNIKGLIAADKNKLKNQSVASKVSGIFRNASIRFALVIAFMVVTIVTAVWGVYSIYSRDLKADNIQGEIRIDIQALSKHFLWALSATTEEVRTSELEKISEAFSDFNGYKEELSKVYDNETMIKQFYEHLAVVEANGKTLEGMFSDGHSTNEDIFEYFDGTLYPSINDVASDLKTVSQEIAEHGQAVYTRTLITTGVSAALSFLIILTTVLFIASGGSALAKSIVEPVDEVRTAARDMSEGKLDINIEYRAEDELGELAHDLRKSTRYTASIVSDISESLGRMATGDFTKGTDNPKLYIGDYSAIKDALEDIADRLSTTLTQVRESSSQVSAGAQNMSEGATALAEGATDQAAAIQQLTASVSTVTEQTRNVADAAAQSNEMAQKVKEDVDTSARKMHLVTDAMTRITEASKEIELVTNSIEAIAKQTQLLALNASIEAARAGDAGKGFAVVAGEISQLANQSSEAAKNTHQLISDTMDEISNGNEVVDETKAALELVVESVNHVSEMMTTSGNMAKDQVTSMEQITEGIEQISNVVSSNSATAEESSAVSQQLSEESSMLNDLIDKFKVKNG</sequence>
<dbReference type="Proteomes" id="UP000182584">
    <property type="component" value="Unassembled WGS sequence"/>
</dbReference>
<dbReference type="Gene3D" id="6.10.340.10">
    <property type="match status" value="1"/>
</dbReference>
<dbReference type="EMBL" id="FOGJ01000014">
    <property type="protein sequence ID" value="SER93626.1"/>
    <property type="molecule type" value="Genomic_DNA"/>
</dbReference>